<sequence length="298" mass="34378">MLAKDGCRSCVLKGQANASYYPKPELRSSGDIDIWVSPVDSVGLDEDRKKVAEYVIEHEDDYVRMQYHYIDYHVFKDVEVHFCPIVLFNSRENDVLQGKFRSEKEFCFTNWDDPHTFCMLTFMPNVLMQLVHMYRHVFDGGIGLKQILDFYYLMVEIERKQGGLLKGQLQKDIEDIGLTNFCGGVCWGDQGTNAERKRRESAAGEAQREAWTSADEGVGEMVGKKQRDYQNGGKQIEIAELLGLYFYQLSLVAILPKRLHLEHYIPSFSVQIEKGEWVEVGKFLFNCVYSFKREKCGG</sequence>
<reference evidence="1 2" key="1">
    <citation type="journal article" date="2019" name="Nat. Med.">
        <title>A library of human gut bacterial isolates paired with longitudinal multiomics data enables mechanistic microbiome research.</title>
        <authorList>
            <person name="Poyet M."/>
            <person name="Groussin M."/>
            <person name="Gibbons S.M."/>
            <person name="Avila-Pacheco J."/>
            <person name="Jiang X."/>
            <person name="Kearney S.M."/>
            <person name="Perrotta A.R."/>
            <person name="Berdy B."/>
            <person name="Zhao S."/>
            <person name="Lieberman T.D."/>
            <person name="Swanson P.K."/>
            <person name="Smith M."/>
            <person name="Roesemann S."/>
            <person name="Alexander J.E."/>
            <person name="Rich S.A."/>
            <person name="Livny J."/>
            <person name="Vlamakis H."/>
            <person name="Clish C."/>
            <person name="Bullock K."/>
            <person name="Deik A."/>
            <person name="Scott J."/>
            <person name="Pierce K.A."/>
            <person name="Xavier R.J."/>
            <person name="Alm E.J."/>
        </authorList>
    </citation>
    <scope>NUCLEOTIDE SEQUENCE [LARGE SCALE GENOMIC DNA]</scope>
    <source>
        <strain evidence="1 2">BIOML-A2</strain>
    </source>
</reference>
<accession>A0A6A1XL30</accession>
<evidence type="ECO:0000313" key="1">
    <source>
        <dbReference type="EMBL" id="KAB1324965.1"/>
    </source>
</evidence>
<dbReference type="EMBL" id="VWFC01000019">
    <property type="protein sequence ID" value="KAB1324965.1"/>
    <property type="molecule type" value="Genomic_DNA"/>
</dbReference>
<dbReference type="RefSeq" id="WP_055234683.1">
    <property type="nucleotide sequence ID" value="NZ_CP113514.1"/>
</dbReference>
<gene>
    <name evidence="1" type="ORF">F3B53_15870</name>
</gene>
<name>A0A6A1XL30_BACOV</name>
<protein>
    <submittedName>
        <fullName evidence="1">Nucleotidyltransferase family protein</fullName>
    </submittedName>
</protein>
<dbReference type="GO" id="GO:0016740">
    <property type="term" value="F:transferase activity"/>
    <property type="evidence" value="ECO:0007669"/>
    <property type="project" value="UniProtKB-KW"/>
</dbReference>
<dbReference type="InterPro" id="IPR039498">
    <property type="entry name" value="NTP_transf_5"/>
</dbReference>
<evidence type="ECO:0000313" key="2">
    <source>
        <dbReference type="Proteomes" id="UP000375690"/>
    </source>
</evidence>
<dbReference type="Proteomes" id="UP000375690">
    <property type="component" value="Unassembled WGS sequence"/>
</dbReference>
<proteinExistence type="predicted"/>
<keyword evidence="1" id="KW-0808">Transferase</keyword>
<organism evidence="1 2">
    <name type="scientific">Bacteroides ovatus</name>
    <dbReference type="NCBI Taxonomy" id="28116"/>
    <lineage>
        <taxon>Bacteria</taxon>
        <taxon>Pseudomonadati</taxon>
        <taxon>Bacteroidota</taxon>
        <taxon>Bacteroidia</taxon>
        <taxon>Bacteroidales</taxon>
        <taxon>Bacteroidaceae</taxon>
        <taxon>Bacteroides</taxon>
    </lineage>
</organism>
<comment type="caution">
    <text evidence="1">The sequence shown here is derived from an EMBL/GenBank/DDBJ whole genome shotgun (WGS) entry which is preliminary data.</text>
</comment>
<dbReference type="Pfam" id="PF14907">
    <property type="entry name" value="NTP_transf_5"/>
    <property type="match status" value="1"/>
</dbReference>
<dbReference type="AlphaFoldDB" id="A0A6A1XL30"/>